<evidence type="ECO:0000313" key="8">
    <source>
        <dbReference type="Proteomes" id="UP000184330"/>
    </source>
</evidence>
<protein>
    <recommendedName>
        <fullName evidence="6">FAD-binding domain-containing protein</fullName>
    </recommendedName>
</protein>
<dbReference type="Gene3D" id="3.50.50.60">
    <property type="entry name" value="FAD/NAD(P)-binding domain"/>
    <property type="match status" value="1"/>
</dbReference>
<evidence type="ECO:0000256" key="1">
    <source>
        <dbReference type="ARBA" id="ARBA00007992"/>
    </source>
</evidence>
<dbReference type="InterPro" id="IPR002938">
    <property type="entry name" value="FAD-bd"/>
</dbReference>
<keyword evidence="4" id="KW-0560">Oxidoreductase</keyword>
<dbReference type="STRING" id="576137.A0A1L7XP59"/>
<evidence type="ECO:0000256" key="3">
    <source>
        <dbReference type="ARBA" id="ARBA00022827"/>
    </source>
</evidence>
<dbReference type="InterPro" id="IPR050562">
    <property type="entry name" value="FAD_mOase_fung"/>
</dbReference>
<keyword evidence="5" id="KW-1133">Transmembrane helix</keyword>
<dbReference type="PRINTS" id="PR00420">
    <property type="entry name" value="RNGMNOXGNASE"/>
</dbReference>
<evidence type="ECO:0000259" key="6">
    <source>
        <dbReference type="Pfam" id="PF01494"/>
    </source>
</evidence>
<feature type="transmembrane region" description="Helical" evidence="5">
    <location>
        <begin position="605"/>
        <end position="626"/>
    </location>
</feature>
<dbReference type="AlphaFoldDB" id="A0A1L7XP59"/>
<keyword evidence="5" id="KW-0472">Membrane</keyword>
<dbReference type="EMBL" id="FJOG01000040">
    <property type="protein sequence ID" value="CZR66819.1"/>
    <property type="molecule type" value="Genomic_DNA"/>
</dbReference>
<keyword evidence="5" id="KW-0812">Transmembrane</keyword>
<feature type="domain" description="FAD-binding" evidence="6">
    <location>
        <begin position="299"/>
        <end position="341"/>
    </location>
</feature>
<feature type="transmembrane region" description="Helical" evidence="5">
    <location>
        <begin position="719"/>
        <end position="744"/>
    </location>
</feature>
<evidence type="ECO:0000313" key="7">
    <source>
        <dbReference type="EMBL" id="CZR66819.1"/>
    </source>
</evidence>
<proteinExistence type="inferred from homology"/>
<dbReference type="Pfam" id="PF01494">
    <property type="entry name" value="FAD_binding_3"/>
    <property type="match status" value="2"/>
</dbReference>
<keyword evidence="2" id="KW-0285">Flavoprotein</keyword>
<feature type="domain" description="FAD-binding" evidence="6">
    <location>
        <begin position="12"/>
        <end position="175"/>
    </location>
</feature>
<dbReference type="InterPro" id="IPR036188">
    <property type="entry name" value="FAD/NAD-bd_sf"/>
</dbReference>
<dbReference type="PANTHER" id="PTHR47356">
    <property type="entry name" value="FAD-DEPENDENT MONOOXYGENASE ASQG-RELATED"/>
    <property type="match status" value="1"/>
</dbReference>
<dbReference type="Proteomes" id="UP000184330">
    <property type="component" value="Unassembled WGS sequence"/>
</dbReference>
<sequence>MEPSIEKGKPFKVIIVGGGIAGLTLANSLERANVDYVLLEARAVIDPQVGASIGILPNGCRILDQLEINKKLEPFAVRPDGDTVWVKGKKIFTTYAAQVLSARHGYRSLFMERETVLRKMYETISDKSKVLTSQRCDSIIHTEKEVTVKCTNGKEYKGDIVVGADGVHSLVRSEMRRYADAETDELTKNDRKSLSAEYSCLFGISKAVDGIKEGDVHRAYDKDLSFLIIGGINATYFFVFKKLAQRYFTPDIPSFSKSDANAFADDYTNYVIGGTKGITKFGDVWENRKSSCLVPIEEAHNETWTWGRFACIGDSIHKVTPNAGAGGNAGIESAAALANSIYDLVHTDKFEKPDYASVKNALKGFHETRKYRMKHIADEVNHFTRIEAFATLKDKLTALYFLPNAADFLVDSWSTTMVGAVKLDFLPKPKQSVGVNMPYNSEHGCGKGESMLKRIVLALPLLMICWAAITVMGDCATKMGPFLVDALTKGSISDVAGRVSVREVFTGIRAVDDFMRPYVAAFTPSMAGLGYSESIDLLSSGISLNFQASKLLEKSAKGVNLNSPQRLHILTFLTDITVVNAIWLIESCRRANFFTLTTIPIFFMIYMQHAGIGVVAPFFYFLHYIFTPGSKFHAADNRLVQISYAKTLIPTLIFGYLIPTWAMYWPTSPLSTLQAWNFLWQLFPILLVGLHGIFARCVKDTTKVDKYANVTADLPYLRLAYIFCAIVSAGTYWYSYAVTPIPFLDLFFKDLTDSGREMHSLVEAIGTLLKFDDVFCFASAAVWTLLCFRDLKSEGRSKTSWVKVLVMMASTTVTVGPGASFALMWWWREEILARKVEEVE</sequence>
<dbReference type="GO" id="GO:0004497">
    <property type="term" value="F:monooxygenase activity"/>
    <property type="evidence" value="ECO:0007669"/>
    <property type="project" value="InterPro"/>
</dbReference>
<evidence type="ECO:0000256" key="5">
    <source>
        <dbReference type="SAM" id="Phobius"/>
    </source>
</evidence>
<dbReference type="PANTHER" id="PTHR47356:SF2">
    <property type="entry name" value="FAD-BINDING DOMAIN-CONTAINING PROTEIN-RELATED"/>
    <property type="match status" value="1"/>
</dbReference>
<reference evidence="7 8" key="1">
    <citation type="submission" date="2016-03" db="EMBL/GenBank/DDBJ databases">
        <authorList>
            <person name="Ploux O."/>
        </authorList>
    </citation>
    <scope>NUCLEOTIDE SEQUENCE [LARGE SCALE GENOMIC DNA]</scope>
    <source>
        <strain evidence="7 8">UAMH 11012</strain>
    </source>
</reference>
<feature type="transmembrane region" description="Helical" evidence="5">
    <location>
        <begin position="678"/>
        <end position="698"/>
    </location>
</feature>
<dbReference type="SUPFAM" id="SSF51905">
    <property type="entry name" value="FAD/NAD(P)-binding domain"/>
    <property type="match status" value="1"/>
</dbReference>
<evidence type="ECO:0000256" key="4">
    <source>
        <dbReference type="ARBA" id="ARBA00023002"/>
    </source>
</evidence>
<keyword evidence="3" id="KW-0274">FAD</keyword>
<organism evidence="7 8">
    <name type="scientific">Phialocephala subalpina</name>
    <dbReference type="NCBI Taxonomy" id="576137"/>
    <lineage>
        <taxon>Eukaryota</taxon>
        <taxon>Fungi</taxon>
        <taxon>Dikarya</taxon>
        <taxon>Ascomycota</taxon>
        <taxon>Pezizomycotina</taxon>
        <taxon>Leotiomycetes</taxon>
        <taxon>Helotiales</taxon>
        <taxon>Mollisiaceae</taxon>
        <taxon>Phialocephala</taxon>
        <taxon>Phialocephala fortinii species complex</taxon>
    </lineage>
</organism>
<accession>A0A1L7XP59</accession>
<feature type="transmembrane region" description="Helical" evidence="5">
    <location>
        <begin position="647"/>
        <end position="666"/>
    </location>
</feature>
<evidence type="ECO:0000256" key="2">
    <source>
        <dbReference type="ARBA" id="ARBA00022630"/>
    </source>
</evidence>
<feature type="transmembrane region" description="Helical" evidence="5">
    <location>
        <begin position="800"/>
        <end position="827"/>
    </location>
</feature>
<dbReference type="OrthoDB" id="10029326at2759"/>
<name>A0A1L7XP59_9HELO</name>
<keyword evidence="8" id="KW-1185">Reference proteome</keyword>
<gene>
    <name evidence="7" type="ORF">PAC_16720</name>
</gene>
<comment type="similarity">
    <text evidence="1">Belongs to the paxM FAD-dependent monooxygenase family.</text>
</comment>
<dbReference type="GO" id="GO:0071949">
    <property type="term" value="F:FAD binding"/>
    <property type="evidence" value="ECO:0007669"/>
    <property type="project" value="InterPro"/>
</dbReference>